<dbReference type="SMART" id="SM01406">
    <property type="entry name" value="PAPA-1"/>
    <property type="match status" value="1"/>
</dbReference>
<dbReference type="AlphaFoldDB" id="A0A420HVA4"/>
<evidence type="ECO:0000256" key="2">
    <source>
        <dbReference type="SAM" id="MobiDB-lite"/>
    </source>
</evidence>
<gene>
    <name evidence="4" type="ORF">OnM2_043076</name>
</gene>
<reference evidence="4 5" key="1">
    <citation type="journal article" date="2018" name="BMC Genomics">
        <title>Comparative genome analyses reveal sequence features reflecting distinct modes of host-adaptation between dicot and monocot powdery mildew.</title>
        <authorList>
            <person name="Wu Y."/>
            <person name="Ma X."/>
            <person name="Pan Z."/>
            <person name="Kale S.D."/>
            <person name="Song Y."/>
            <person name="King H."/>
            <person name="Zhang Q."/>
            <person name="Presley C."/>
            <person name="Deng X."/>
            <person name="Wei C.I."/>
            <person name="Xiao S."/>
        </authorList>
    </citation>
    <scope>NUCLEOTIDE SEQUENCE [LARGE SCALE GENOMIC DNA]</scope>
    <source>
        <strain evidence="4">UMSG2</strain>
    </source>
</reference>
<name>A0A420HVA4_9PEZI</name>
<dbReference type="GO" id="GO:0031011">
    <property type="term" value="C:Ino80 complex"/>
    <property type="evidence" value="ECO:0007669"/>
    <property type="project" value="InterPro"/>
</dbReference>
<feature type="region of interest" description="Disordered" evidence="2">
    <location>
        <begin position="62"/>
        <end position="102"/>
    </location>
</feature>
<dbReference type="InterPro" id="IPR029523">
    <property type="entry name" value="INO80B/Ies2"/>
</dbReference>
<organism evidence="4 5">
    <name type="scientific">Erysiphe neolycopersici</name>
    <dbReference type="NCBI Taxonomy" id="212602"/>
    <lineage>
        <taxon>Eukaryota</taxon>
        <taxon>Fungi</taxon>
        <taxon>Dikarya</taxon>
        <taxon>Ascomycota</taxon>
        <taxon>Pezizomycotina</taxon>
        <taxon>Leotiomycetes</taxon>
        <taxon>Erysiphales</taxon>
        <taxon>Erysiphaceae</taxon>
        <taxon>Erysiphe</taxon>
    </lineage>
</organism>
<evidence type="ECO:0000313" key="4">
    <source>
        <dbReference type="EMBL" id="RKF61332.1"/>
    </source>
</evidence>
<dbReference type="GO" id="GO:0006338">
    <property type="term" value="P:chromatin remodeling"/>
    <property type="evidence" value="ECO:0007669"/>
    <property type="project" value="InterPro"/>
</dbReference>
<feature type="compositionally biased region" description="Acidic residues" evidence="2">
    <location>
        <begin position="65"/>
        <end position="96"/>
    </location>
</feature>
<keyword evidence="1" id="KW-0175">Coiled coil</keyword>
<evidence type="ECO:0000313" key="5">
    <source>
        <dbReference type="Proteomes" id="UP000286134"/>
    </source>
</evidence>
<evidence type="ECO:0000259" key="3">
    <source>
        <dbReference type="SMART" id="SM01406"/>
    </source>
</evidence>
<feature type="coiled-coil region" evidence="1">
    <location>
        <begin position="224"/>
        <end position="261"/>
    </location>
</feature>
<accession>A0A420HVA4</accession>
<feature type="region of interest" description="Disordered" evidence="2">
    <location>
        <begin position="125"/>
        <end position="195"/>
    </location>
</feature>
<dbReference type="STRING" id="212602.A0A420HVA4"/>
<dbReference type="PANTHER" id="PTHR21561">
    <property type="entry name" value="INO80 COMPLEX SUBUNIT B"/>
    <property type="match status" value="1"/>
</dbReference>
<proteinExistence type="predicted"/>
<dbReference type="OrthoDB" id="2021186at2759"/>
<dbReference type="InterPro" id="IPR006880">
    <property type="entry name" value="INO80B_C"/>
</dbReference>
<dbReference type="EMBL" id="MCFK01004321">
    <property type="protein sequence ID" value="RKF61332.1"/>
    <property type="molecule type" value="Genomic_DNA"/>
</dbReference>
<keyword evidence="5" id="KW-1185">Reference proteome</keyword>
<sequence length="332" mass="37705">MISALAHGTLPLIATKLSLWPRDNSLRRSLCLKRLIEISADSLVKSQIMDVKRSRPLKKNYVLEGESEIDSENLDPDPGDDDDQEEEEDAEGDNDETLLLPKHKIIGAKQANRTKLVTKNIASASQKYKQDRQDASDDDDDDDDDELSDLESELAEEGEQTMQIDDGDENEDVDSDDEHVDGSQMSAPDLNKLTRRQRARFDDGYSGHLMALPDEVQVKKHLTAEEHAMRRAEMARRRKNLSEKRNEEEKLETINKLLKKQAPKTNTRRRELNVAIVGVDTPDDTETQKPNPMFVRWVSNKDGNCIGVPEEWIDSPIGAIFKTNSEQEKKNE</sequence>
<feature type="domain" description="INO80 complex subunit B-like conserved region" evidence="3">
    <location>
        <begin position="226"/>
        <end position="312"/>
    </location>
</feature>
<dbReference type="Pfam" id="PF04795">
    <property type="entry name" value="PAPA-1"/>
    <property type="match status" value="1"/>
</dbReference>
<evidence type="ECO:0000256" key="1">
    <source>
        <dbReference type="SAM" id="Coils"/>
    </source>
</evidence>
<feature type="compositionally biased region" description="Acidic residues" evidence="2">
    <location>
        <begin position="136"/>
        <end position="179"/>
    </location>
</feature>
<dbReference type="PANTHER" id="PTHR21561:SF12">
    <property type="entry name" value="INO80 COMPLEX SUBUNIT B"/>
    <property type="match status" value="1"/>
</dbReference>
<comment type="caution">
    <text evidence="4">The sequence shown here is derived from an EMBL/GenBank/DDBJ whole genome shotgun (WGS) entry which is preliminary data.</text>
</comment>
<dbReference type="Proteomes" id="UP000286134">
    <property type="component" value="Unassembled WGS sequence"/>
</dbReference>
<protein>
    <recommendedName>
        <fullName evidence="3">INO80 complex subunit B-like conserved region domain-containing protein</fullName>
    </recommendedName>
</protein>